<proteinExistence type="predicted"/>
<evidence type="ECO:0000313" key="4">
    <source>
        <dbReference type="EMBL" id="KAJ1977048.1"/>
    </source>
</evidence>
<gene>
    <name evidence="4" type="ORF">H4R34_003738</name>
</gene>
<feature type="region of interest" description="Disordered" evidence="3">
    <location>
        <begin position="1"/>
        <end position="50"/>
    </location>
</feature>
<dbReference type="Pfam" id="PF04912">
    <property type="entry name" value="Dynamitin"/>
    <property type="match status" value="1"/>
</dbReference>
<name>A0A9W8E8S9_9FUNG</name>
<dbReference type="OrthoDB" id="4977at2759"/>
<dbReference type="GO" id="GO:0005737">
    <property type="term" value="C:cytoplasm"/>
    <property type="evidence" value="ECO:0007669"/>
    <property type="project" value="UniProtKB-SubCell"/>
</dbReference>
<feature type="region of interest" description="Disordered" evidence="3">
    <location>
        <begin position="141"/>
        <end position="167"/>
    </location>
</feature>
<evidence type="ECO:0000313" key="5">
    <source>
        <dbReference type="Proteomes" id="UP001151582"/>
    </source>
</evidence>
<dbReference type="Proteomes" id="UP001151582">
    <property type="component" value="Unassembled WGS sequence"/>
</dbReference>
<keyword evidence="5" id="KW-1185">Reference proteome</keyword>
<dbReference type="InterPro" id="IPR028133">
    <property type="entry name" value="Dynamitin"/>
</dbReference>
<reference evidence="4" key="1">
    <citation type="submission" date="2022-07" db="EMBL/GenBank/DDBJ databases">
        <title>Phylogenomic reconstructions and comparative analyses of Kickxellomycotina fungi.</title>
        <authorList>
            <person name="Reynolds N.K."/>
            <person name="Stajich J.E."/>
            <person name="Barry K."/>
            <person name="Grigoriev I.V."/>
            <person name="Crous P."/>
            <person name="Smith M.E."/>
        </authorList>
    </citation>
    <scope>NUCLEOTIDE SEQUENCE</scope>
    <source>
        <strain evidence="4">RSA 567</strain>
    </source>
</reference>
<dbReference type="AlphaFoldDB" id="A0A9W8E8S9"/>
<evidence type="ECO:0000256" key="2">
    <source>
        <dbReference type="ARBA" id="ARBA00022490"/>
    </source>
</evidence>
<accession>A0A9W8E8S9</accession>
<protein>
    <recommendedName>
        <fullName evidence="6">Dynamitin-domain-containing protein</fullName>
    </recommendedName>
</protein>
<sequence>MAASTSTKYANLPDIDTQPDVYETPDAGDSAGLAYAFTGPQDPESTNEAISTQEITPSQALDKFRTTTGEDVDAGNADNDDRRHALVASVKEHRKALYRNYLLNRLPNAGEYEFTRPEATLQETPVQRLRRLLFETQELAEELQSTGSKANGDDGSLASSHRRHSPPTSAELLTQVHNLQQELSQLSTQSSQSAPGIFKTRPGQDLVSHLAQLQGHTASTDSSASAGSTAATPRTTSALSPEMLGQLERRVAELEALLGQGASTSGLTATASASLPAPIDPGVGPQGVLATMRTLEAKISILAQPRHLESLSRRAKALTQEFDILAAARDKSQQAAIATAASGTTHTIGNAIDDEVLDKINHLFDLVGKIDPLVETTPALVTRLQSLQSLHREATLYTQTLRQCSTDQTRIDDEMNTLRDIATQLQGNIKDNTATIEANMASLDQRIETLAQRMANLPS</sequence>
<dbReference type="GO" id="GO:0007017">
    <property type="term" value="P:microtubule-based process"/>
    <property type="evidence" value="ECO:0007669"/>
    <property type="project" value="InterPro"/>
</dbReference>
<evidence type="ECO:0008006" key="6">
    <source>
        <dbReference type="Google" id="ProtNLM"/>
    </source>
</evidence>
<feature type="region of interest" description="Disordered" evidence="3">
    <location>
        <begin position="214"/>
        <end position="240"/>
    </location>
</feature>
<dbReference type="PANTHER" id="PTHR15346">
    <property type="entry name" value="DYNACTIN SUBUNIT"/>
    <property type="match status" value="1"/>
</dbReference>
<dbReference type="GO" id="GO:0005869">
    <property type="term" value="C:dynactin complex"/>
    <property type="evidence" value="ECO:0007669"/>
    <property type="project" value="InterPro"/>
</dbReference>
<dbReference type="EMBL" id="JANBQB010000377">
    <property type="protein sequence ID" value="KAJ1977048.1"/>
    <property type="molecule type" value="Genomic_DNA"/>
</dbReference>
<organism evidence="4 5">
    <name type="scientific">Dimargaris verticillata</name>
    <dbReference type="NCBI Taxonomy" id="2761393"/>
    <lineage>
        <taxon>Eukaryota</taxon>
        <taxon>Fungi</taxon>
        <taxon>Fungi incertae sedis</taxon>
        <taxon>Zoopagomycota</taxon>
        <taxon>Kickxellomycotina</taxon>
        <taxon>Dimargaritomycetes</taxon>
        <taxon>Dimargaritales</taxon>
        <taxon>Dimargaritaceae</taxon>
        <taxon>Dimargaris</taxon>
    </lineage>
</organism>
<comment type="subcellular location">
    <subcellularLocation>
        <location evidence="1">Cytoplasm</location>
    </subcellularLocation>
</comment>
<keyword evidence="2" id="KW-0963">Cytoplasm</keyword>
<evidence type="ECO:0000256" key="3">
    <source>
        <dbReference type="SAM" id="MobiDB-lite"/>
    </source>
</evidence>
<evidence type="ECO:0000256" key="1">
    <source>
        <dbReference type="ARBA" id="ARBA00004496"/>
    </source>
</evidence>
<comment type="caution">
    <text evidence="4">The sequence shown here is derived from an EMBL/GenBank/DDBJ whole genome shotgun (WGS) entry which is preliminary data.</text>
</comment>
<feature type="compositionally biased region" description="Low complexity" evidence="3">
    <location>
        <begin position="217"/>
        <end position="238"/>
    </location>
</feature>